<evidence type="ECO:0000256" key="2">
    <source>
        <dbReference type="ARBA" id="ARBA00022448"/>
    </source>
</evidence>
<dbReference type="PROSITE" id="PS00389">
    <property type="entry name" value="ATPASE_DELTA"/>
    <property type="match status" value="1"/>
</dbReference>
<protein>
    <recommendedName>
        <fullName evidence="8">ATP synthase subunit delta</fullName>
    </recommendedName>
    <alternativeName>
        <fullName evidence="8">ATP synthase F(1) sector subunit delta</fullName>
    </alternativeName>
    <alternativeName>
        <fullName evidence="8">F-type ATPase subunit delta</fullName>
        <shortName evidence="8">F-ATPase subunit delta</shortName>
    </alternativeName>
</protein>
<dbReference type="GO" id="GO:0031676">
    <property type="term" value="C:plasma membrane-derived thylakoid membrane"/>
    <property type="evidence" value="ECO:0007669"/>
    <property type="project" value="UniProtKB-SubCell"/>
</dbReference>
<evidence type="ECO:0000256" key="7">
    <source>
        <dbReference type="ARBA" id="ARBA00023310"/>
    </source>
</evidence>
<dbReference type="RefSeq" id="WP_022606137.1">
    <property type="nucleotide sequence ID" value="NZ_ASSJ01000040.1"/>
</dbReference>
<keyword evidence="10" id="KW-1185">Reference proteome</keyword>
<evidence type="ECO:0000313" key="10">
    <source>
        <dbReference type="Proteomes" id="UP000016960"/>
    </source>
</evidence>
<proteinExistence type="inferred from homology"/>
<keyword evidence="2 8" id="KW-0813">Transport</keyword>
<comment type="similarity">
    <text evidence="8">Belongs to the ATPase delta chain family.</text>
</comment>
<evidence type="ECO:0000256" key="6">
    <source>
        <dbReference type="ARBA" id="ARBA00023196"/>
    </source>
</evidence>
<keyword evidence="9" id="KW-0378">Hydrolase</keyword>
<keyword evidence="7 8" id="KW-0066">ATP synthesis</keyword>
<reference evidence="9 10" key="1">
    <citation type="submission" date="2013-05" db="EMBL/GenBank/DDBJ databases">
        <title>Draft genome sequence of Rubidibacter lacunae KORDI 51-2.</title>
        <authorList>
            <person name="Choi D.H."/>
            <person name="Noh J.H."/>
            <person name="Kwon K.-K."/>
            <person name="Lee J.-H."/>
            <person name="Ryu J.-Y."/>
        </authorList>
    </citation>
    <scope>NUCLEOTIDE SEQUENCE [LARGE SCALE GENOMIC DNA]</scope>
    <source>
        <strain evidence="9 10">KORDI 51-2</strain>
    </source>
</reference>
<dbReference type="InterPro" id="IPR020781">
    <property type="entry name" value="ATPase_OSCP/d_CS"/>
</dbReference>
<evidence type="ECO:0000313" key="9">
    <source>
        <dbReference type="EMBL" id="ERN41828.1"/>
    </source>
</evidence>
<dbReference type="GO" id="GO:0016787">
    <property type="term" value="F:hydrolase activity"/>
    <property type="evidence" value="ECO:0007669"/>
    <property type="project" value="UniProtKB-KW"/>
</dbReference>
<dbReference type="HAMAP" id="MF_01416">
    <property type="entry name" value="ATP_synth_delta_bact"/>
    <property type="match status" value="1"/>
</dbReference>
<evidence type="ECO:0000256" key="3">
    <source>
        <dbReference type="ARBA" id="ARBA00022781"/>
    </source>
</evidence>
<dbReference type="Proteomes" id="UP000016960">
    <property type="component" value="Unassembled WGS sequence"/>
</dbReference>
<dbReference type="PANTHER" id="PTHR11910">
    <property type="entry name" value="ATP SYNTHASE DELTA CHAIN"/>
    <property type="match status" value="1"/>
</dbReference>
<evidence type="ECO:0000256" key="5">
    <source>
        <dbReference type="ARBA" id="ARBA00023136"/>
    </source>
</evidence>
<evidence type="ECO:0000256" key="8">
    <source>
        <dbReference type="HAMAP-Rule" id="MF_01416"/>
    </source>
</evidence>
<evidence type="ECO:0000256" key="1">
    <source>
        <dbReference type="ARBA" id="ARBA00004370"/>
    </source>
</evidence>
<evidence type="ECO:0000256" key="4">
    <source>
        <dbReference type="ARBA" id="ARBA00023065"/>
    </source>
</evidence>
<dbReference type="GO" id="GO:0046933">
    <property type="term" value="F:proton-transporting ATP synthase activity, rotational mechanism"/>
    <property type="evidence" value="ECO:0007669"/>
    <property type="project" value="UniProtKB-UniRule"/>
</dbReference>
<dbReference type="PATRIC" id="fig|582515.4.peg.1687"/>
<gene>
    <name evidence="8" type="primary">atpH</name>
    <name evidence="8" type="synonym">atpD</name>
    <name evidence="9" type="ORF">KR51_00014910</name>
</gene>
<dbReference type="GO" id="GO:0045259">
    <property type="term" value="C:proton-transporting ATP synthase complex"/>
    <property type="evidence" value="ECO:0007669"/>
    <property type="project" value="UniProtKB-KW"/>
</dbReference>
<dbReference type="Pfam" id="PF00213">
    <property type="entry name" value="OSCP"/>
    <property type="match status" value="1"/>
</dbReference>
<organism evidence="9 10">
    <name type="scientific">Rubidibacter lacunae KORDI 51-2</name>
    <dbReference type="NCBI Taxonomy" id="582515"/>
    <lineage>
        <taxon>Bacteria</taxon>
        <taxon>Bacillati</taxon>
        <taxon>Cyanobacteriota</taxon>
        <taxon>Cyanophyceae</taxon>
        <taxon>Oscillatoriophycideae</taxon>
        <taxon>Chroococcales</taxon>
        <taxon>Aphanothecaceae</taxon>
        <taxon>Rubidibacter</taxon>
    </lineage>
</organism>
<sequence length="183" mass="20230">MKDSLLSAAVVEPYADALMALADARDLADRFGEDARTLLAALEASEDLRQLIANPTIAIDSKKRVLRTLASDRLDPLFANFLMLLADKNRLFFLDDICRQYLTLLRRRNQTVLAEVTAAIELAGSQRDTIRDRVKNITGARDVELEVKVDPDLLGGAIVRVGSQVLDASLRGQLRRLSLQLAS</sequence>
<comment type="caution">
    <text evidence="9">The sequence shown here is derived from an EMBL/GenBank/DDBJ whole genome shotgun (WGS) entry which is preliminary data.</text>
</comment>
<dbReference type="InterPro" id="IPR000711">
    <property type="entry name" value="ATPase_OSCP/dsu"/>
</dbReference>
<dbReference type="eggNOG" id="COG0712">
    <property type="taxonomic scope" value="Bacteria"/>
</dbReference>
<dbReference type="PRINTS" id="PR00125">
    <property type="entry name" value="ATPASEDELTA"/>
</dbReference>
<keyword evidence="5 8" id="KW-0472">Membrane</keyword>
<dbReference type="Gene3D" id="1.10.520.20">
    <property type="entry name" value="N-terminal domain of the delta subunit of the F1F0-ATP synthase"/>
    <property type="match status" value="1"/>
</dbReference>
<comment type="function">
    <text evidence="8">This protein is part of the stalk that links CF(0) to CF(1). It either transmits conformational changes from CF(0) to CF(1) or is implicated in proton conduction.</text>
</comment>
<comment type="subcellular location">
    <subcellularLocation>
        <location evidence="8">Cellular thylakoid membrane</location>
        <topology evidence="8">Peripheral membrane protein</topology>
    </subcellularLocation>
    <subcellularLocation>
        <location evidence="1">Membrane</location>
    </subcellularLocation>
</comment>
<dbReference type="OrthoDB" id="9802471at2"/>
<comment type="function">
    <text evidence="8">F(1)F(0) ATP synthase produces ATP from ADP in the presence of a proton or sodium gradient. F-type ATPases consist of two structural domains, F(1) containing the extramembraneous catalytic core and F(0) containing the membrane proton channel, linked together by a central stalk and a peripheral stalk. During catalysis, ATP synthesis in the catalytic domain of F(1) is coupled via a rotary mechanism of the central stalk subunits to proton translocation.</text>
</comment>
<dbReference type="STRING" id="582515.KR51_00014910"/>
<dbReference type="InterPro" id="IPR026015">
    <property type="entry name" value="ATP_synth_OSCP/delta_N_sf"/>
</dbReference>
<accession>U5DBB1</accession>
<dbReference type="NCBIfam" id="TIGR01145">
    <property type="entry name" value="ATP_synt_delta"/>
    <property type="match status" value="1"/>
</dbReference>
<keyword evidence="8" id="KW-0793">Thylakoid</keyword>
<keyword evidence="3 8" id="KW-0375">Hydrogen ion transport</keyword>
<keyword evidence="6 8" id="KW-0139">CF(1)</keyword>
<dbReference type="InParanoid" id="U5DBB1"/>
<dbReference type="SUPFAM" id="SSF47928">
    <property type="entry name" value="N-terminal domain of the delta subunit of the F1F0-ATP synthase"/>
    <property type="match status" value="1"/>
</dbReference>
<dbReference type="FunCoup" id="U5DBB1">
    <property type="interactions" value="460"/>
</dbReference>
<dbReference type="EMBL" id="ASSJ01000040">
    <property type="protein sequence ID" value="ERN41828.1"/>
    <property type="molecule type" value="Genomic_DNA"/>
</dbReference>
<dbReference type="AlphaFoldDB" id="U5DBB1"/>
<keyword evidence="4 8" id="KW-0406">Ion transport</keyword>
<name>U5DBB1_9CHRO</name>